<dbReference type="InterPro" id="IPR004688">
    <property type="entry name" value="Ni/Co_transpt"/>
</dbReference>
<dbReference type="PANTHER" id="PTHR31611">
    <property type="entry name" value="HIGH-AFFINITY NICKEL TRANSPORT PROTEIN NIC1"/>
    <property type="match status" value="1"/>
</dbReference>
<evidence type="ECO:0000256" key="3">
    <source>
        <dbReference type="ARBA" id="ARBA00022448"/>
    </source>
</evidence>
<comment type="similarity">
    <text evidence="2 8">Belongs to the NiCoT transporter (TC 2.A.52) family.</text>
</comment>
<protein>
    <recommendedName>
        <fullName evidence="8">Nickel/cobalt efflux system</fullName>
    </recommendedName>
</protein>
<feature type="transmembrane region" description="Helical" evidence="8">
    <location>
        <begin position="302"/>
        <end position="329"/>
    </location>
</feature>
<evidence type="ECO:0000256" key="1">
    <source>
        <dbReference type="ARBA" id="ARBA00004127"/>
    </source>
</evidence>
<keyword evidence="6 8" id="KW-1133">Transmembrane helix</keyword>
<dbReference type="InterPro" id="IPR011541">
    <property type="entry name" value="Ni/Co_transpt_high_affinity"/>
</dbReference>
<feature type="transmembrane region" description="Helical" evidence="8">
    <location>
        <begin position="349"/>
        <end position="369"/>
    </location>
</feature>
<sequence length="388" mass="41826">MTADTEVQPDPSSSPPGAATGQQRARFSRDEIPRLAALFGFVAALHVIGFGLFYYYNSQPRLHSLGDGKGNLVFAGAATLAYGFGLRHAFDADHISAIDDTTRFLLQKGKRPLGVGFFFSLGHSSIVFALSVAIAFASKAASRFQASFSNTGGIIGTVVSATFLYAIAALNLAVLVGIVKMWHKAKRGQYAPDELETLLANRGFLNRIFKGRYNKFINHSWQMYPVGILFGLGFDTATEVGFLGLSATAAVAGTSGGTTLPPLAIISLPVIFAAGMSLMDTFDGVFMSKAYGWAFVTPIRKIYYNITTTGLSIFVAFVIGSIEVLGLLSDKLALRGQPWDFISGIDINTAGRIIVGVFLVVWIGAVLYYKVRKIDERYADVLNQEHSA</sequence>
<feature type="region of interest" description="Disordered" evidence="9">
    <location>
        <begin position="1"/>
        <end position="25"/>
    </location>
</feature>
<feature type="transmembrane region" description="Helical" evidence="8">
    <location>
        <begin position="113"/>
        <end position="134"/>
    </location>
</feature>
<keyword evidence="3 8" id="KW-0813">Transport</keyword>
<keyword evidence="4" id="KW-0533">Nickel</keyword>
<evidence type="ECO:0000256" key="7">
    <source>
        <dbReference type="ARBA" id="ARBA00023136"/>
    </source>
</evidence>
<dbReference type="NCBIfam" id="TIGR00802">
    <property type="entry name" value="nico"/>
    <property type="match status" value="1"/>
</dbReference>
<keyword evidence="11" id="KW-1185">Reference proteome</keyword>
<feature type="transmembrane region" description="Helical" evidence="8">
    <location>
        <begin position="154"/>
        <end position="179"/>
    </location>
</feature>
<evidence type="ECO:0000256" key="6">
    <source>
        <dbReference type="ARBA" id="ARBA00022989"/>
    </source>
</evidence>
<dbReference type="PANTHER" id="PTHR31611:SF0">
    <property type="entry name" value="HIGH-AFFINITY NICKEL TRANSPORT PROTEIN NIC1"/>
    <property type="match status" value="1"/>
</dbReference>
<dbReference type="Proteomes" id="UP001183176">
    <property type="component" value="Unassembled WGS sequence"/>
</dbReference>
<comment type="caution">
    <text evidence="10">The sequence shown here is derived from an EMBL/GenBank/DDBJ whole genome shotgun (WGS) entry which is preliminary data.</text>
</comment>
<evidence type="ECO:0000256" key="2">
    <source>
        <dbReference type="ARBA" id="ARBA00010892"/>
    </source>
</evidence>
<accession>A0ABU2JCJ2</accession>
<feature type="transmembrane region" description="Helical" evidence="8">
    <location>
        <begin position="68"/>
        <end position="86"/>
    </location>
</feature>
<dbReference type="EMBL" id="JAVREH010000021">
    <property type="protein sequence ID" value="MDT0262707.1"/>
    <property type="molecule type" value="Genomic_DNA"/>
</dbReference>
<evidence type="ECO:0000256" key="9">
    <source>
        <dbReference type="SAM" id="MobiDB-lite"/>
    </source>
</evidence>
<feature type="transmembrane region" description="Helical" evidence="8">
    <location>
        <begin position="224"/>
        <end position="251"/>
    </location>
</feature>
<evidence type="ECO:0000256" key="5">
    <source>
        <dbReference type="ARBA" id="ARBA00022692"/>
    </source>
</evidence>
<evidence type="ECO:0000256" key="8">
    <source>
        <dbReference type="RuleBase" id="RU362101"/>
    </source>
</evidence>
<comment type="subcellular location">
    <subcellularLocation>
        <location evidence="8">Cell membrane</location>
        <topology evidence="8">Multi-pass membrane protein</topology>
    </subcellularLocation>
    <subcellularLocation>
        <location evidence="1">Endomembrane system</location>
        <topology evidence="1">Multi-pass membrane protein</topology>
    </subcellularLocation>
</comment>
<evidence type="ECO:0000313" key="10">
    <source>
        <dbReference type="EMBL" id="MDT0262707.1"/>
    </source>
</evidence>
<gene>
    <name evidence="10" type="ORF">RM423_15025</name>
</gene>
<proteinExistence type="inferred from homology"/>
<reference evidence="11" key="1">
    <citation type="submission" date="2023-07" db="EMBL/GenBank/DDBJ databases">
        <title>30 novel species of actinomycetes from the DSMZ collection.</title>
        <authorList>
            <person name="Nouioui I."/>
        </authorList>
    </citation>
    <scope>NUCLEOTIDE SEQUENCE [LARGE SCALE GENOMIC DNA]</scope>
    <source>
        <strain evidence="11">DSM 44399</strain>
    </source>
</reference>
<dbReference type="Pfam" id="PF03824">
    <property type="entry name" value="NicO"/>
    <property type="match status" value="1"/>
</dbReference>
<feature type="transmembrane region" description="Helical" evidence="8">
    <location>
        <begin position="263"/>
        <end position="282"/>
    </location>
</feature>
<keyword evidence="7 8" id="KW-0472">Membrane</keyword>
<dbReference type="RefSeq" id="WP_311423856.1">
    <property type="nucleotide sequence ID" value="NZ_JAVREH010000021.1"/>
</dbReference>
<evidence type="ECO:0000313" key="11">
    <source>
        <dbReference type="Proteomes" id="UP001183176"/>
    </source>
</evidence>
<evidence type="ECO:0000256" key="4">
    <source>
        <dbReference type="ARBA" id="ARBA00022596"/>
    </source>
</evidence>
<organism evidence="10 11">
    <name type="scientific">Jatrophihabitans lederbergiae</name>
    <dbReference type="NCBI Taxonomy" id="3075547"/>
    <lineage>
        <taxon>Bacteria</taxon>
        <taxon>Bacillati</taxon>
        <taxon>Actinomycetota</taxon>
        <taxon>Actinomycetes</taxon>
        <taxon>Jatrophihabitantales</taxon>
        <taxon>Jatrophihabitantaceae</taxon>
        <taxon>Jatrophihabitans</taxon>
    </lineage>
</organism>
<name>A0ABU2JCJ2_9ACTN</name>
<feature type="transmembrane region" description="Helical" evidence="8">
    <location>
        <begin position="35"/>
        <end position="56"/>
    </location>
</feature>
<keyword evidence="5 8" id="KW-0812">Transmembrane</keyword>